<feature type="region of interest" description="Disordered" evidence="10">
    <location>
        <begin position="32"/>
        <end position="52"/>
    </location>
</feature>
<comment type="subunit">
    <text evidence="5">May form a complex with LTO1.</text>
</comment>
<dbReference type="VEuPathDB" id="FungiDB:F4678DRAFT_454072"/>
<evidence type="ECO:0000256" key="4">
    <source>
        <dbReference type="ARBA" id="ARBA00007096"/>
    </source>
</evidence>
<evidence type="ECO:0000256" key="7">
    <source>
        <dbReference type="ARBA" id="ARBA00018400"/>
    </source>
</evidence>
<evidence type="ECO:0000256" key="3">
    <source>
        <dbReference type="ARBA" id="ARBA00004496"/>
    </source>
</evidence>
<protein>
    <recommendedName>
        <fullName evidence="7">Protein YAE1</fullName>
    </recommendedName>
    <alternativeName>
        <fullName evidence="6">Protein yae1</fullName>
    </alternativeName>
</protein>
<comment type="subcellular location">
    <subcellularLocation>
        <location evidence="3">Cytoplasm</location>
    </subcellularLocation>
    <subcellularLocation>
        <location evidence="2">Nucleus</location>
    </subcellularLocation>
</comment>
<dbReference type="InterPro" id="IPR038881">
    <property type="entry name" value="Yae1-like"/>
</dbReference>
<dbReference type="GO" id="GO:0005634">
    <property type="term" value="C:nucleus"/>
    <property type="evidence" value="ECO:0007669"/>
    <property type="project" value="UniProtKB-SubCell"/>
</dbReference>
<evidence type="ECO:0000259" key="11">
    <source>
        <dbReference type="Pfam" id="PF09811"/>
    </source>
</evidence>
<name>A0A9W8NFQ2_9PEZI</name>
<dbReference type="EMBL" id="JANPWZ010000604">
    <property type="protein sequence ID" value="KAJ3574548.1"/>
    <property type="molecule type" value="Genomic_DNA"/>
</dbReference>
<keyword evidence="8" id="KW-0963">Cytoplasm</keyword>
<comment type="function">
    <text evidence="1">The complex LTO1:YAE1 may function as a target specific adapter that probably recruits apo-RPLI1 to the cytosolic iron-sulfur protein assembly (CIA) complex machinery. May be required for biogenesis of the large ribosomal subunit and initiation of translation.</text>
</comment>
<feature type="compositionally biased region" description="Basic and acidic residues" evidence="10">
    <location>
        <begin position="205"/>
        <end position="216"/>
    </location>
</feature>
<evidence type="ECO:0000256" key="8">
    <source>
        <dbReference type="ARBA" id="ARBA00022490"/>
    </source>
</evidence>
<evidence type="ECO:0000313" key="12">
    <source>
        <dbReference type="EMBL" id="KAJ3574548.1"/>
    </source>
</evidence>
<evidence type="ECO:0000313" key="13">
    <source>
        <dbReference type="Proteomes" id="UP001148614"/>
    </source>
</evidence>
<feature type="region of interest" description="Disordered" evidence="10">
    <location>
        <begin position="205"/>
        <end position="234"/>
    </location>
</feature>
<dbReference type="GO" id="GO:0005737">
    <property type="term" value="C:cytoplasm"/>
    <property type="evidence" value="ECO:0007669"/>
    <property type="project" value="UniProtKB-SubCell"/>
</dbReference>
<accession>A0A9W8NFQ2</accession>
<gene>
    <name evidence="12" type="ORF">NPX13_g4328</name>
</gene>
<evidence type="ECO:0000256" key="5">
    <source>
        <dbReference type="ARBA" id="ARBA00011427"/>
    </source>
</evidence>
<feature type="compositionally biased region" description="Polar residues" evidence="10">
    <location>
        <begin position="224"/>
        <end position="234"/>
    </location>
</feature>
<sequence>MHLAPPPEAFGDEFDAHASGFPMTSVNPSAFDPLDDIFGSDSPDHELGAPASHRNADISLDTQSLQAQHNNVGYRDGITAGKAGSMQTGFDQGFSLGASIGLRAGQLLGLLEGISAALAEAGDSTHARSLLAQATAELNPECIFTSEFWAADGSWVYPVTASPESGEVVYSDVADQHPLIAKWNRITCDEANRWRLDQTLPILEPKEASERDEGARLLEISPKANPSSRDAIQW</sequence>
<evidence type="ECO:0000256" key="10">
    <source>
        <dbReference type="SAM" id="MobiDB-lite"/>
    </source>
</evidence>
<organism evidence="12 13">
    <name type="scientific">Xylaria arbuscula</name>
    <dbReference type="NCBI Taxonomy" id="114810"/>
    <lineage>
        <taxon>Eukaryota</taxon>
        <taxon>Fungi</taxon>
        <taxon>Dikarya</taxon>
        <taxon>Ascomycota</taxon>
        <taxon>Pezizomycotina</taxon>
        <taxon>Sordariomycetes</taxon>
        <taxon>Xylariomycetidae</taxon>
        <taxon>Xylariales</taxon>
        <taxon>Xylariaceae</taxon>
        <taxon>Xylaria</taxon>
    </lineage>
</organism>
<feature type="domain" description="Essential protein Yae1 N-terminal" evidence="11">
    <location>
        <begin position="73"/>
        <end position="111"/>
    </location>
</feature>
<evidence type="ECO:0000256" key="2">
    <source>
        <dbReference type="ARBA" id="ARBA00004123"/>
    </source>
</evidence>
<dbReference type="OrthoDB" id="20086at2759"/>
<dbReference type="InterPro" id="IPR019191">
    <property type="entry name" value="Essential_protein_Yae1_N"/>
</dbReference>
<dbReference type="Proteomes" id="UP001148614">
    <property type="component" value="Unassembled WGS sequence"/>
</dbReference>
<comment type="caution">
    <text evidence="12">The sequence shown here is derived from an EMBL/GenBank/DDBJ whole genome shotgun (WGS) entry which is preliminary data.</text>
</comment>
<dbReference type="PANTHER" id="PTHR18829:SF0">
    <property type="entry name" value="PROTEIN YAE1 HOMOLOG"/>
    <property type="match status" value="1"/>
</dbReference>
<keyword evidence="9" id="KW-0539">Nucleus</keyword>
<evidence type="ECO:0000256" key="9">
    <source>
        <dbReference type="ARBA" id="ARBA00023242"/>
    </source>
</evidence>
<evidence type="ECO:0000256" key="6">
    <source>
        <dbReference type="ARBA" id="ARBA00017286"/>
    </source>
</evidence>
<dbReference type="PANTHER" id="PTHR18829">
    <property type="entry name" value="PROTEIN YAE1 HOMOLOG"/>
    <property type="match status" value="1"/>
</dbReference>
<keyword evidence="13" id="KW-1185">Reference proteome</keyword>
<dbReference type="Pfam" id="PF09811">
    <property type="entry name" value="Yae1_N"/>
    <property type="match status" value="1"/>
</dbReference>
<proteinExistence type="inferred from homology"/>
<evidence type="ECO:0000256" key="1">
    <source>
        <dbReference type="ARBA" id="ARBA00003836"/>
    </source>
</evidence>
<comment type="similarity">
    <text evidence="4">Belongs to the YAE1 family.</text>
</comment>
<reference evidence="12" key="1">
    <citation type="submission" date="2022-07" db="EMBL/GenBank/DDBJ databases">
        <title>Genome Sequence of Xylaria arbuscula.</title>
        <authorList>
            <person name="Buettner E."/>
        </authorList>
    </citation>
    <scope>NUCLEOTIDE SEQUENCE</scope>
    <source>
        <strain evidence="12">VT107</strain>
    </source>
</reference>
<dbReference type="AlphaFoldDB" id="A0A9W8NFQ2"/>